<evidence type="ECO:0000256" key="3">
    <source>
        <dbReference type="SAM" id="MobiDB-lite"/>
    </source>
</evidence>
<comment type="caution">
    <text evidence="4">The sequence shown here is derived from an EMBL/GenBank/DDBJ whole genome shotgun (WGS) entry which is preliminary data.</text>
</comment>
<evidence type="ECO:0000256" key="1">
    <source>
        <dbReference type="ARBA" id="ARBA00022448"/>
    </source>
</evidence>
<organism evidence="4 5">
    <name type="scientific">Thalassobaculum fulvum</name>
    <dbReference type="NCBI Taxonomy" id="1633335"/>
    <lineage>
        <taxon>Bacteria</taxon>
        <taxon>Pseudomonadati</taxon>
        <taxon>Pseudomonadota</taxon>
        <taxon>Alphaproteobacteria</taxon>
        <taxon>Rhodospirillales</taxon>
        <taxon>Thalassobaculaceae</taxon>
        <taxon>Thalassobaculum</taxon>
    </lineage>
</organism>
<dbReference type="GO" id="GO:0060003">
    <property type="term" value="P:copper ion export"/>
    <property type="evidence" value="ECO:0007669"/>
    <property type="project" value="TreeGrafter"/>
</dbReference>
<gene>
    <name evidence="4" type="ORF">GCM10017083_50630</name>
</gene>
<evidence type="ECO:0000313" key="4">
    <source>
        <dbReference type="EMBL" id="GHD62174.1"/>
    </source>
</evidence>
<feature type="coiled-coil region" evidence="2">
    <location>
        <begin position="241"/>
        <end position="291"/>
    </location>
</feature>
<dbReference type="EMBL" id="BMZS01000014">
    <property type="protein sequence ID" value="GHD62174.1"/>
    <property type="molecule type" value="Genomic_DNA"/>
</dbReference>
<feature type="compositionally biased region" description="Low complexity" evidence="3">
    <location>
        <begin position="75"/>
        <end position="100"/>
    </location>
</feature>
<evidence type="ECO:0000313" key="5">
    <source>
        <dbReference type="Proteomes" id="UP000630353"/>
    </source>
</evidence>
<keyword evidence="5" id="KW-1185">Reference proteome</keyword>
<feature type="compositionally biased region" description="Low complexity" evidence="3">
    <location>
        <begin position="48"/>
        <end position="64"/>
    </location>
</feature>
<reference evidence="4" key="2">
    <citation type="submission" date="2020-09" db="EMBL/GenBank/DDBJ databases">
        <authorList>
            <person name="Sun Q."/>
            <person name="Kim S."/>
        </authorList>
    </citation>
    <scope>NUCLEOTIDE SEQUENCE</scope>
    <source>
        <strain evidence="4">KCTC 42651</strain>
    </source>
</reference>
<sequence length="474" mass="50798">MGTVLTVIAITLAAASFKLTSETASEYFAMYVVSDDNLGVSDQQPESLAAEAETPTLEAKAAPSEPAPSEPAQPVPVLLAAAREQSPATETATTNAPAAAGERVIPASLSTAAPAERPARAAAPRAPASTEIADPLLSLIGDTPYRRPDGTVFMPIAAQRVFKLRTVIGQHVAVPATTEMPGRIVTNPSSAHLIQSAQDGFLELANGVFPHTGQRVRRGDLLAYLRPSLTSVEQADIESRIQELVNDIDLSRKRMARLEEVVMIRYRANRIEEIRVEIEGMRRQLAVLRASVDRPIELRAKTDGIVSRVNAAAGQFVDAGHTIFEIVDPTRLWVTASAYEAGVQDRIVSATALTPDGRRLELQFVGGGLALHQQALPIHFEVVGSPRDLTVDTPVTVAVQMEGPATTGLRVPRASVTRTSDGRELIWERRSAESFLAHHVALKPIDADWVLVTSPIAGTMRIVTDGVATLGQVQ</sequence>
<keyword evidence="2" id="KW-0175">Coiled coil</keyword>
<dbReference type="GO" id="GO:0030313">
    <property type="term" value="C:cell envelope"/>
    <property type="evidence" value="ECO:0007669"/>
    <property type="project" value="TreeGrafter"/>
</dbReference>
<evidence type="ECO:0008006" key="6">
    <source>
        <dbReference type="Google" id="ProtNLM"/>
    </source>
</evidence>
<dbReference type="RefSeq" id="WP_189994978.1">
    <property type="nucleotide sequence ID" value="NZ_BMZS01000014.1"/>
</dbReference>
<feature type="region of interest" description="Disordered" evidence="3">
    <location>
        <begin position="43"/>
        <end position="103"/>
    </location>
</feature>
<dbReference type="InterPro" id="IPR051909">
    <property type="entry name" value="MFP_Cation_Efflux"/>
</dbReference>
<reference evidence="4" key="1">
    <citation type="journal article" date="2014" name="Int. J. Syst. Evol. Microbiol.">
        <title>Complete genome sequence of Corynebacterium casei LMG S-19264T (=DSM 44701T), isolated from a smear-ripened cheese.</title>
        <authorList>
            <consortium name="US DOE Joint Genome Institute (JGI-PGF)"/>
            <person name="Walter F."/>
            <person name="Albersmeier A."/>
            <person name="Kalinowski J."/>
            <person name="Ruckert C."/>
        </authorList>
    </citation>
    <scope>NUCLEOTIDE SEQUENCE</scope>
    <source>
        <strain evidence="4">KCTC 42651</strain>
    </source>
</reference>
<dbReference type="PANTHER" id="PTHR30097:SF4">
    <property type="entry name" value="SLR6042 PROTEIN"/>
    <property type="match status" value="1"/>
</dbReference>
<dbReference type="PANTHER" id="PTHR30097">
    <property type="entry name" value="CATION EFFLUX SYSTEM PROTEIN CUSB"/>
    <property type="match status" value="1"/>
</dbReference>
<dbReference type="GO" id="GO:0015679">
    <property type="term" value="P:plasma membrane copper ion transport"/>
    <property type="evidence" value="ECO:0007669"/>
    <property type="project" value="TreeGrafter"/>
</dbReference>
<keyword evidence="1" id="KW-0813">Transport</keyword>
<accession>A0A918XXV1</accession>
<feature type="compositionally biased region" description="Pro residues" evidence="3">
    <location>
        <begin position="65"/>
        <end position="74"/>
    </location>
</feature>
<protein>
    <recommendedName>
        <fullName evidence="6">RND efflux pump membrane fusion protein barrel-sandwich domain-containing protein</fullName>
    </recommendedName>
</protein>
<name>A0A918XXV1_9PROT</name>
<dbReference type="Gene3D" id="2.40.50.100">
    <property type="match status" value="1"/>
</dbReference>
<dbReference type="Proteomes" id="UP000630353">
    <property type="component" value="Unassembled WGS sequence"/>
</dbReference>
<dbReference type="AlphaFoldDB" id="A0A918XXV1"/>
<evidence type="ECO:0000256" key="2">
    <source>
        <dbReference type="SAM" id="Coils"/>
    </source>
</evidence>
<proteinExistence type="predicted"/>